<accession>A0A554MWW1</accession>
<dbReference type="InParanoid" id="A0A554MWW1"/>
<organism evidence="2 3">
    <name type="scientific">Haloglomus irregulare</name>
    <dbReference type="NCBI Taxonomy" id="2234134"/>
    <lineage>
        <taxon>Archaea</taxon>
        <taxon>Methanobacteriati</taxon>
        <taxon>Methanobacteriota</taxon>
        <taxon>Stenosarchaea group</taxon>
        <taxon>Halobacteria</taxon>
        <taxon>Halobacteriales</taxon>
        <taxon>Natronomonadaceae</taxon>
        <taxon>Haloglomus</taxon>
    </lineage>
</organism>
<evidence type="ECO:0000313" key="3">
    <source>
        <dbReference type="Proteomes" id="UP000319894"/>
    </source>
</evidence>
<name>A0A554MWW1_9EURY</name>
<dbReference type="AlphaFoldDB" id="A0A554MWW1"/>
<evidence type="ECO:0000313" key="2">
    <source>
        <dbReference type="EMBL" id="TSD09619.1"/>
    </source>
</evidence>
<protein>
    <recommendedName>
        <fullName evidence="1">DUF7969 domain-containing protein</fullName>
    </recommendedName>
</protein>
<sequence>MVTVTYTCPRCDAVVELERDAYMADKSVTPDPLEGWTYVPVYEAVSASGESLVDEATVDADGVEIVCGASETRSEGCGRPFYLSFVRYEDGEPVDPGRSLEEVSFDFLRG</sequence>
<feature type="domain" description="DUF7969" evidence="1">
    <location>
        <begin position="3"/>
        <end position="73"/>
    </location>
</feature>
<dbReference type="RefSeq" id="WP_144262905.1">
    <property type="nucleotide sequence ID" value="NZ_QMDX01000011.1"/>
</dbReference>
<proteinExistence type="predicted"/>
<reference evidence="2 3" key="1">
    <citation type="submission" date="2018-06" db="EMBL/GenBank/DDBJ databases">
        <title>Natronomonas sp. F16-60 a new haloarchaeon isolated from a solar saltern of Isla Cristina, Huelva, Spain.</title>
        <authorList>
            <person name="Duran-Viseras A."/>
            <person name="Sanchez-Porro C."/>
            <person name="Ventosa A."/>
        </authorList>
    </citation>
    <scope>NUCLEOTIDE SEQUENCE [LARGE SCALE GENOMIC DNA]</scope>
    <source>
        <strain evidence="2 3">F16-60</strain>
    </source>
</reference>
<evidence type="ECO:0000259" key="1">
    <source>
        <dbReference type="Pfam" id="PF25923"/>
    </source>
</evidence>
<gene>
    <name evidence="2" type="ORF">DP107_14675</name>
</gene>
<dbReference type="Pfam" id="PF25923">
    <property type="entry name" value="DUF7969"/>
    <property type="match status" value="1"/>
</dbReference>
<dbReference type="InterPro" id="IPR058275">
    <property type="entry name" value="DUF7969"/>
</dbReference>
<dbReference type="OrthoDB" id="313263at2157"/>
<comment type="caution">
    <text evidence="2">The sequence shown here is derived from an EMBL/GenBank/DDBJ whole genome shotgun (WGS) entry which is preliminary data.</text>
</comment>
<keyword evidence="3" id="KW-1185">Reference proteome</keyword>
<dbReference type="EMBL" id="QMDX01000011">
    <property type="protein sequence ID" value="TSD09619.1"/>
    <property type="molecule type" value="Genomic_DNA"/>
</dbReference>
<dbReference type="Proteomes" id="UP000319894">
    <property type="component" value="Unassembled WGS sequence"/>
</dbReference>